<dbReference type="InterPro" id="IPR036609">
    <property type="entry name" value="LCCL_sf"/>
</dbReference>
<dbReference type="PANTHER" id="PTHR31331">
    <property type="entry name" value="LCCL DOMAIN PROTEIN (AFU_ORTHOLOGUE AFUA_5G08630)"/>
    <property type="match status" value="1"/>
</dbReference>
<dbReference type="Pfam" id="PF03815">
    <property type="entry name" value="LCCL"/>
    <property type="match status" value="1"/>
</dbReference>
<dbReference type="SMART" id="SM00603">
    <property type="entry name" value="LCCL"/>
    <property type="match status" value="1"/>
</dbReference>
<feature type="transmembrane region" description="Helical" evidence="1">
    <location>
        <begin position="306"/>
        <end position="336"/>
    </location>
</feature>
<evidence type="ECO:0000256" key="1">
    <source>
        <dbReference type="SAM" id="Phobius"/>
    </source>
</evidence>
<gene>
    <name evidence="3" type="ORF">CC84DRAFT_1198723</name>
</gene>
<feature type="transmembrane region" description="Helical" evidence="1">
    <location>
        <begin position="129"/>
        <end position="151"/>
    </location>
</feature>
<dbReference type="PANTHER" id="PTHR31331:SF8">
    <property type="entry name" value="LCCL DOMAIN PROTEIN (AFU_ORTHOLOGUE AFUA_5G02970)"/>
    <property type="match status" value="1"/>
</dbReference>
<proteinExistence type="predicted"/>
<dbReference type="Gene3D" id="2.170.130.20">
    <property type="entry name" value="LCCL-like domain"/>
    <property type="match status" value="1"/>
</dbReference>
<dbReference type="FunCoup" id="A0A177C3R5">
    <property type="interactions" value="4"/>
</dbReference>
<dbReference type="AlphaFoldDB" id="A0A177C3R5"/>
<feature type="transmembrane region" description="Helical" evidence="1">
    <location>
        <begin position="390"/>
        <end position="407"/>
    </location>
</feature>
<dbReference type="SUPFAM" id="SSF69848">
    <property type="entry name" value="LCCL domain"/>
    <property type="match status" value="1"/>
</dbReference>
<name>A0A177C3R5_9PLEO</name>
<keyword evidence="4" id="KW-1185">Reference proteome</keyword>
<protein>
    <recommendedName>
        <fullName evidence="2">LCCL domain-containing protein</fullName>
    </recommendedName>
</protein>
<sequence>MTKQYYLGGEKHTFCVASFTQQIIADILISLLFNLTLLSKVSESLLALFPSYQQYADEEAQLLQREELDFEDNTAAQAGFRIPQSSGLHGRLKGPDPPRIQTITPFFAQAQEFLPTWLNQRFPERRQRALLLSGVLGLWLIAFIISLSAQFPVTDSTGRPVTNLDCVDTLWRPKNECGIDGINCHPFSNSSFSFKCPAKCASVKVLNPRAVGPVDVNYRPLVIGDGTYRGDSFICASTIHAGVMTDNGGCGRVTLLGRRDNFSGTERHGIESIPFDSYFPLAFAVSSDSSITCSSDPRNVLLFLDILVAALLSIFGASPTVFFPIFVIIFAHVAFASDPPSASYRNTTVLPDHIASFAKRLLPALFCAVVIYRTTVRRTLHGLTAHVEKTFLWLGGFFFGALSNYTFDWIPIQRLTAHDLEQQPGAKFALAIILVVLVAIIAGQIYYFWLEGRLLRYLALYGLFISGILVCLTIPGVSLRIHHYIIGLLLLPGTSIKTRPSLVYQGILLGLFVNGIARWDFDSVLQTTADLRGDGKFDSALPELLEPGITNKAGVLVANFQWVAPPAVVDGISVLVNDVERSRQFFSDAEDGAHGFEWTRTVEESSNEYFRFGYVKGGRTLDYTKAGTLFGNGTWSGTW</sequence>
<accession>A0A177C3R5</accession>
<keyword evidence="1" id="KW-0472">Membrane</keyword>
<dbReference type="PROSITE" id="PS50820">
    <property type="entry name" value="LCCL"/>
    <property type="match status" value="1"/>
</dbReference>
<dbReference type="GeneID" id="28765072"/>
<dbReference type="Proteomes" id="UP000077069">
    <property type="component" value="Unassembled WGS sequence"/>
</dbReference>
<evidence type="ECO:0000313" key="4">
    <source>
        <dbReference type="Proteomes" id="UP000077069"/>
    </source>
</evidence>
<dbReference type="OrthoDB" id="441660at2759"/>
<dbReference type="RefSeq" id="XP_018031887.1">
    <property type="nucleotide sequence ID" value="XM_018181586.1"/>
</dbReference>
<feature type="domain" description="LCCL" evidence="2">
    <location>
        <begin position="222"/>
        <end position="273"/>
    </location>
</feature>
<feature type="transmembrane region" description="Helical" evidence="1">
    <location>
        <begin position="455"/>
        <end position="481"/>
    </location>
</feature>
<organism evidence="3 4">
    <name type="scientific">Paraphaeosphaeria sporulosa</name>
    <dbReference type="NCBI Taxonomy" id="1460663"/>
    <lineage>
        <taxon>Eukaryota</taxon>
        <taxon>Fungi</taxon>
        <taxon>Dikarya</taxon>
        <taxon>Ascomycota</taxon>
        <taxon>Pezizomycotina</taxon>
        <taxon>Dothideomycetes</taxon>
        <taxon>Pleosporomycetidae</taxon>
        <taxon>Pleosporales</taxon>
        <taxon>Massarineae</taxon>
        <taxon>Didymosphaeriaceae</taxon>
        <taxon>Paraphaeosphaeria</taxon>
    </lineage>
</organism>
<reference evidence="3 4" key="1">
    <citation type="submission" date="2016-05" db="EMBL/GenBank/DDBJ databases">
        <title>Comparative analysis of secretome profiles of manganese(II)-oxidizing ascomycete fungi.</title>
        <authorList>
            <consortium name="DOE Joint Genome Institute"/>
            <person name="Zeiner C.A."/>
            <person name="Purvine S.O."/>
            <person name="Zink E.M."/>
            <person name="Wu S."/>
            <person name="Pasa-Tolic L."/>
            <person name="Chaput D.L."/>
            <person name="Haridas S."/>
            <person name="Grigoriev I.V."/>
            <person name="Santelli C.M."/>
            <person name="Hansel C.M."/>
        </authorList>
    </citation>
    <scope>NUCLEOTIDE SEQUENCE [LARGE SCALE GENOMIC DNA]</scope>
    <source>
        <strain evidence="3 4">AP3s5-JAC2a</strain>
    </source>
</reference>
<keyword evidence="1" id="KW-1133">Transmembrane helix</keyword>
<dbReference type="EMBL" id="KV441557">
    <property type="protein sequence ID" value="OAG01522.1"/>
    <property type="molecule type" value="Genomic_DNA"/>
</dbReference>
<dbReference type="InterPro" id="IPR051957">
    <property type="entry name" value="CRISP-LCCL_domain"/>
</dbReference>
<evidence type="ECO:0000313" key="3">
    <source>
        <dbReference type="EMBL" id="OAG01522.1"/>
    </source>
</evidence>
<dbReference type="InterPro" id="IPR004043">
    <property type="entry name" value="LCCL"/>
</dbReference>
<dbReference type="InParanoid" id="A0A177C3R5"/>
<feature type="transmembrane region" description="Helical" evidence="1">
    <location>
        <begin position="428"/>
        <end position="449"/>
    </location>
</feature>
<evidence type="ECO:0000259" key="2">
    <source>
        <dbReference type="PROSITE" id="PS50820"/>
    </source>
</evidence>
<keyword evidence="1" id="KW-0812">Transmembrane</keyword>